<dbReference type="EMBL" id="GG686496">
    <property type="protein sequence ID" value="EEQ98577.1"/>
    <property type="molecule type" value="Genomic_DNA"/>
</dbReference>
<evidence type="ECO:0000313" key="2">
    <source>
        <dbReference type="Proteomes" id="UP000007800"/>
    </source>
</evidence>
<sequence>MYFPKASSTGFTELVPLKELFESQDAQRRERWDRAWFISDSGSVVHPLVYKHPTTGHTTMVFHCGG</sequence>
<protein>
    <submittedName>
        <fullName evidence="1">Uncharacterized protein</fullName>
    </submittedName>
</protein>
<dbReference type="Proteomes" id="UP000007800">
    <property type="component" value="Unassembled WGS sequence"/>
</dbReference>
<keyword evidence="2" id="KW-1185">Reference proteome</keyword>
<accession>C5LXG5</accession>
<gene>
    <name evidence="1" type="ORF">Pmar_PMAR019784</name>
</gene>
<proteinExistence type="predicted"/>
<dbReference type="GeneID" id="9062198"/>
<dbReference type="InParanoid" id="C5LXG5"/>
<dbReference type="AlphaFoldDB" id="C5LXG5"/>
<name>C5LXG5_PERM5</name>
<dbReference type="RefSeq" id="XP_002765860.1">
    <property type="nucleotide sequence ID" value="XM_002765814.1"/>
</dbReference>
<feature type="non-terminal residue" evidence="1">
    <location>
        <position position="66"/>
    </location>
</feature>
<dbReference type="OrthoDB" id="10257314at2759"/>
<evidence type="ECO:0000313" key="1">
    <source>
        <dbReference type="EMBL" id="EEQ98577.1"/>
    </source>
</evidence>
<organism evidence="2">
    <name type="scientific">Perkinsus marinus (strain ATCC 50983 / TXsc)</name>
    <dbReference type="NCBI Taxonomy" id="423536"/>
    <lineage>
        <taxon>Eukaryota</taxon>
        <taxon>Sar</taxon>
        <taxon>Alveolata</taxon>
        <taxon>Perkinsozoa</taxon>
        <taxon>Perkinsea</taxon>
        <taxon>Perkinsida</taxon>
        <taxon>Perkinsidae</taxon>
        <taxon>Perkinsus</taxon>
    </lineage>
</organism>
<reference evidence="1 2" key="1">
    <citation type="submission" date="2008-07" db="EMBL/GenBank/DDBJ databases">
        <authorList>
            <person name="El-Sayed N."/>
            <person name="Caler E."/>
            <person name="Inman J."/>
            <person name="Amedeo P."/>
            <person name="Hass B."/>
            <person name="Wortman J."/>
        </authorList>
    </citation>
    <scope>NUCLEOTIDE SEQUENCE [LARGE SCALE GENOMIC DNA]</scope>
    <source>
        <strain evidence="2">ATCC 50983 / TXsc</strain>
    </source>
</reference>